<gene>
    <name evidence="1" type="ORF">HPS54_08185</name>
</gene>
<protein>
    <submittedName>
        <fullName evidence="1">CXXX repeat peptide maturase</fullName>
    </submittedName>
</protein>
<name>A0ABX2B4U2_9BACT</name>
<accession>A0ABX2B4U2</accession>
<dbReference type="NCBIfam" id="TIGR04119">
    <property type="entry name" value="CXXX_matur"/>
    <property type="match status" value="1"/>
</dbReference>
<proteinExistence type="predicted"/>
<keyword evidence="2" id="KW-1185">Reference proteome</keyword>
<dbReference type="RefSeq" id="WP_172344948.1">
    <property type="nucleotide sequence ID" value="NZ_CATJFF010000033.1"/>
</dbReference>
<evidence type="ECO:0000313" key="1">
    <source>
        <dbReference type="EMBL" id="NPE25488.1"/>
    </source>
</evidence>
<reference evidence="1 2" key="1">
    <citation type="submission" date="2020-05" db="EMBL/GenBank/DDBJ databases">
        <title>Distinct polysaccharide utilization as determinants for interspecies competition between intestinal Prevotella spp.</title>
        <authorList>
            <person name="Galvez E.J.C."/>
            <person name="Iljazovic A."/>
            <person name="Strowig T."/>
        </authorList>
    </citation>
    <scope>NUCLEOTIDE SEQUENCE [LARGE SCALE GENOMIC DNA]</scope>
    <source>
        <strain evidence="1 2">PCHR</strain>
    </source>
</reference>
<evidence type="ECO:0000313" key="2">
    <source>
        <dbReference type="Proteomes" id="UP000820977"/>
    </source>
</evidence>
<sequence>MLQYLIILLDDTSVSFCHYDNVKKERRLIGLDDMKTGILFAMKENLNIQFVYPDYGLPQEYNDLIETIDHTKIMPAGNGTGADVFVVEGCHTLKDMDFVKDCVYVVRTDRTELFKEHEVISAALEKTARLNVVITDMEKFTEDDFVAYSSVLASLSKELERLYAGGKSPQLNILTDRMMLDKMNNCCAGDANITLAPDGKFYICPAFYLAGDDEDYGLGKVKFSIGDLQTGLDIKNPQLYRLDYAPLCRNCDACQCKRCVWLNRKTTYELNTPSHEQCVVAHLERNASRELLAAIRKHGAFLPQQEIKEIDYLDPFDKKDEW</sequence>
<dbReference type="EMBL" id="JABKKJ010000012">
    <property type="protein sequence ID" value="NPE25488.1"/>
    <property type="molecule type" value="Genomic_DNA"/>
</dbReference>
<dbReference type="Proteomes" id="UP000820977">
    <property type="component" value="Unassembled WGS sequence"/>
</dbReference>
<dbReference type="InterPro" id="IPR026401">
    <property type="entry name" value="CXXX_matur"/>
</dbReference>
<comment type="caution">
    <text evidence="1">The sequence shown here is derived from an EMBL/GenBank/DDBJ whole genome shotgun (WGS) entry which is preliminary data.</text>
</comment>
<organism evidence="1 2">
    <name type="scientific">Xylanibacter caecicola</name>
    <dbReference type="NCBI Taxonomy" id="2736294"/>
    <lineage>
        <taxon>Bacteria</taxon>
        <taxon>Pseudomonadati</taxon>
        <taxon>Bacteroidota</taxon>
        <taxon>Bacteroidia</taxon>
        <taxon>Bacteroidales</taxon>
        <taxon>Prevotellaceae</taxon>
        <taxon>Xylanibacter</taxon>
    </lineage>
</organism>